<evidence type="ECO:0000256" key="3">
    <source>
        <dbReference type="ARBA" id="ARBA00017562"/>
    </source>
</evidence>
<evidence type="ECO:0000256" key="6">
    <source>
        <dbReference type="ARBA" id="ARBA00023098"/>
    </source>
</evidence>
<keyword evidence="4 9" id="KW-0444">Lipid biosynthesis</keyword>
<feature type="compositionally biased region" description="Basic and acidic residues" evidence="10">
    <location>
        <begin position="59"/>
        <end position="72"/>
    </location>
</feature>
<dbReference type="NCBIfam" id="NF005457">
    <property type="entry name" value="PRK07051.1"/>
    <property type="match status" value="1"/>
</dbReference>
<dbReference type="PROSITE" id="PS00188">
    <property type="entry name" value="BIOTIN"/>
    <property type="match status" value="1"/>
</dbReference>
<evidence type="ECO:0000256" key="5">
    <source>
        <dbReference type="ARBA" id="ARBA00022832"/>
    </source>
</evidence>
<dbReference type="SUPFAM" id="SSF51230">
    <property type="entry name" value="Single hybrid motif"/>
    <property type="match status" value="1"/>
</dbReference>
<evidence type="ECO:0000256" key="9">
    <source>
        <dbReference type="RuleBase" id="RU364072"/>
    </source>
</evidence>
<reference evidence="12" key="1">
    <citation type="journal article" date="2020" name="mSystems">
        <title>Genome- and Community-Level Interaction Insights into Carbon Utilization and Element Cycling Functions of Hydrothermarchaeota in Hydrothermal Sediment.</title>
        <authorList>
            <person name="Zhou Z."/>
            <person name="Liu Y."/>
            <person name="Xu W."/>
            <person name="Pan J."/>
            <person name="Luo Z.H."/>
            <person name="Li M."/>
        </authorList>
    </citation>
    <scope>NUCLEOTIDE SEQUENCE [LARGE SCALE GENOMIC DNA]</scope>
    <source>
        <strain evidence="12">SpSt-479</strain>
    </source>
</reference>
<dbReference type="PRINTS" id="PR01071">
    <property type="entry name" value="ACOABIOTINCC"/>
</dbReference>
<dbReference type="NCBIfam" id="TIGR00531">
    <property type="entry name" value="BCCP"/>
    <property type="match status" value="1"/>
</dbReference>
<dbReference type="CDD" id="cd06850">
    <property type="entry name" value="biotinyl_domain"/>
    <property type="match status" value="1"/>
</dbReference>
<proteinExistence type="predicted"/>
<evidence type="ECO:0000259" key="11">
    <source>
        <dbReference type="PROSITE" id="PS50968"/>
    </source>
</evidence>
<dbReference type="GO" id="GO:0003989">
    <property type="term" value="F:acetyl-CoA carboxylase activity"/>
    <property type="evidence" value="ECO:0007669"/>
    <property type="project" value="InterPro"/>
</dbReference>
<dbReference type="PANTHER" id="PTHR45266">
    <property type="entry name" value="OXALOACETATE DECARBOXYLASE ALPHA CHAIN"/>
    <property type="match status" value="1"/>
</dbReference>
<evidence type="ECO:0000256" key="8">
    <source>
        <dbReference type="ARBA" id="ARBA00023267"/>
    </source>
</evidence>
<keyword evidence="8 9" id="KW-0092">Biotin</keyword>
<keyword evidence="6 9" id="KW-0443">Lipid metabolism</keyword>
<dbReference type="FunFam" id="2.40.50.100:FF:000003">
    <property type="entry name" value="Acetyl-CoA carboxylase biotin carboxyl carrier protein"/>
    <property type="match status" value="1"/>
</dbReference>
<dbReference type="InterPro" id="IPR000089">
    <property type="entry name" value="Biotin_lipoyl"/>
</dbReference>
<dbReference type="UniPathway" id="UPA00094"/>
<dbReference type="GO" id="GO:0009317">
    <property type="term" value="C:acetyl-CoA carboxylase complex"/>
    <property type="evidence" value="ECO:0007669"/>
    <property type="project" value="InterPro"/>
</dbReference>
<dbReference type="Pfam" id="PF00364">
    <property type="entry name" value="Biotin_lipoyl"/>
    <property type="match status" value="1"/>
</dbReference>
<dbReference type="InterPro" id="IPR001249">
    <property type="entry name" value="AcCoA_biotinCC"/>
</dbReference>
<keyword evidence="7 9" id="KW-0275">Fatty acid biosynthesis</keyword>
<dbReference type="AlphaFoldDB" id="A0A7V2ZL42"/>
<accession>A0A7V2ZL42</accession>
<dbReference type="EMBL" id="DSUJ01000008">
    <property type="protein sequence ID" value="HFI92006.1"/>
    <property type="molecule type" value="Genomic_DNA"/>
</dbReference>
<evidence type="ECO:0000256" key="7">
    <source>
        <dbReference type="ARBA" id="ARBA00023160"/>
    </source>
</evidence>
<name>A0A7V2ZL42_9BACT</name>
<evidence type="ECO:0000256" key="4">
    <source>
        <dbReference type="ARBA" id="ARBA00022516"/>
    </source>
</evidence>
<dbReference type="InterPro" id="IPR011053">
    <property type="entry name" value="Single_hybrid_motif"/>
</dbReference>
<evidence type="ECO:0000313" key="12">
    <source>
        <dbReference type="EMBL" id="HFI92006.1"/>
    </source>
</evidence>
<dbReference type="RefSeq" id="WP_304144263.1">
    <property type="nucleotide sequence ID" value="NZ_JAOAIE010000036.1"/>
</dbReference>
<dbReference type="GO" id="GO:0006633">
    <property type="term" value="P:fatty acid biosynthetic process"/>
    <property type="evidence" value="ECO:0007669"/>
    <property type="project" value="UniProtKB-UniPathway"/>
</dbReference>
<dbReference type="PANTHER" id="PTHR45266:SF3">
    <property type="entry name" value="OXALOACETATE DECARBOXYLASE ALPHA CHAIN"/>
    <property type="match status" value="1"/>
</dbReference>
<dbReference type="PROSITE" id="PS50968">
    <property type="entry name" value="BIOTINYL_LIPOYL"/>
    <property type="match status" value="1"/>
</dbReference>
<dbReference type="Gene3D" id="2.40.50.100">
    <property type="match status" value="1"/>
</dbReference>
<comment type="caution">
    <text evidence="12">The sequence shown here is derived from an EMBL/GenBank/DDBJ whole genome shotgun (WGS) entry which is preliminary data.</text>
</comment>
<comment type="pathway">
    <text evidence="2 9">Lipid metabolism; fatty acid biosynthesis.</text>
</comment>
<evidence type="ECO:0000256" key="1">
    <source>
        <dbReference type="ARBA" id="ARBA00003761"/>
    </source>
</evidence>
<sequence length="157" mass="17277">MDLNLIKKLVKILETSEVTDIEIEENGTKIKVAKKVRIAPAMQTVTNVPSQTTAVSVQQKEETKPVEKKTTEETAESSLHTVRSPIVGTFYRAPAPDADPYVQVGDVVSVGTVLCIVEAMKLMNEIESDVNGKIVKILVENGKPVEYNQPLFLIQPM</sequence>
<dbReference type="InterPro" id="IPR050709">
    <property type="entry name" value="Biotin_Carboxyl_Carrier/Decarb"/>
</dbReference>
<keyword evidence="5 9" id="KW-0276">Fatty acid metabolism</keyword>
<feature type="domain" description="Lipoyl-binding" evidence="11">
    <location>
        <begin position="79"/>
        <end position="155"/>
    </location>
</feature>
<gene>
    <name evidence="12" type="primary">accB</name>
    <name evidence="12" type="ORF">ENS31_10850</name>
</gene>
<evidence type="ECO:0000256" key="2">
    <source>
        <dbReference type="ARBA" id="ARBA00005194"/>
    </source>
</evidence>
<evidence type="ECO:0000256" key="10">
    <source>
        <dbReference type="SAM" id="MobiDB-lite"/>
    </source>
</evidence>
<dbReference type="InterPro" id="IPR001882">
    <property type="entry name" value="Biotin_BS"/>
</dbReference>
<organism evidence="12">
    <name type="scientific">Ignavibacterium album</name>
    <dbReference type="NCBI Taxonomy" id="591197"/>
    <lineage>
        <taxon>Bacteria</taxon>
        <taxon>Pseudomonadati</taxon>
        <taxon>Ignavibacteriota</taxon>
        <taxon>Ignavibacteria</taxon>
        <taxon>Ignavibacteriales</taxon>
        <taxon>Ignavibacteriaceae</taxon>
        <taxon>Ignavibacterium</taxon>
    </lineage>
</organism>
<protein>
    <recommendedName>
        <fullName evidence="3 9">Biotin carboxyl carrier protein of acetyl-CoA carboxylase</fullName>
    </recommendedName>
</protein>
<comment type="function">
    <text evidence="1 9">This protein is a component of the acetyl coenzyme A carboxylase complex; first, biotin carboxylase catalyzes the carboxylation of the carrier protein and then the transcarboxylase transfers the carboxyl group to form malonyl-CoA.</text>
</comment>
<feature type="region of interest" description="Disordered" evidence="10">
    <location>
        <begin position="53"/>
        <end position="79"/>
    </location>
</feature>